<dbReference type="GO" id="GO:0016989">
    <property type="term" value="F:sigma factor antagonist activity"/>
    <property type="evidence" value="ECO:0007669"/>
    <property type="project" value="TreeGrafter"/>
</dbReference>
<dbReference type="Gene3D" id="2.60.120.1440">
    <property type="match status" value="1"/>
</dbReference>
<dbReference type="PANTHER" id="PTHR30273:SF2">
    <property type="entry name" value="PROTEIN FECR"/>
    <property type="match status" value="1"/>
</dbReference>
<feature type="transmembrane region" description="Helical" evidence="2">
    <location>
        <begin position="109"/>
        <end position="129"/>
    </location>
</feature>
<organism evidence="3 4">
    <name type="scientific">Rhodopirellula sallentina SM41</name>
    <dbReference type="NCBI Taxonomy" id="1263870"/>
    <lineage>
        <taxon>Bacteria</taxon>
        <taxon>Pseudomonadati</taxon>
        <taxon>Planctomycetota</taxon>
        <taxon>Planctomycetia</taxon>
        <taxon>Pirellulales</taxon>
        <taxon>Pirellulaceae</taxon>
        <taxon>Rhodopirellula</taxon>
    </lineage>
</organism>
<dbReference type="Proteomes" id="UP000011885">
    <property type="component" value="Unassembled WGS sequence"/>
</dbReference>
<dbReference type="Gene3D" id="2.60.120.1060">
    <property type="entry name" value="NPCBM/NEW2 domain"/>
    <property type="match status" value="1"/>
</dbReference>
<keyword evidence="2" id="KW-1133">Transmembrane helix</keyword>
<comment type="caution">
    <text evidence="3">The sequence shown here is derived from an EMBL/GenBank/DDBJ whole genome shotgun (WGS) entry which is preliminary data.</text>
</comment>
<dbReference type="EMBL" id="ANOH01000147">
    <property type="protein sequence ID" value="EMI56440.1"/>
    <property type="molecule type" value="Genomic_DNA"/>
</dbReference>
<evidence type="ECO:0000256" key="2">
    <source>
        <dbReference type="SAM" id="Phobius"/>
    </source>
</evidence>
<evidence type="ECO:0000313" key="4">
    <source>
        <dbReference type="Proteomes" id="UP000011885"/>
    </source>
</evidence>
<gene>
    <name evidence="3" type="ORF">RSSM_02136</name>
</gene>
<keyword evidence="4" id="KW-1185">Reference proteome</keyword>
<dbReference type="RefSeq" id="WP_008677327.1">
    <property type="nucleotide sequence ID" value="NZ_ANOH01000147.1"/>
</dbReference>
<proteinExistence type="predicted"/>
<protein>
    <recommendedName>
        <fullName evidence="5">FecR protein domain protein</fullName>
    </recommendedName>
</protein>
<evidence type="ECO:0000313" key="3">
    <source>
        <dbReference type="EMBL" id="EMI56440.1"/>
    </source>
</evidence>
<name>M5U4R2_9BACT</name>
<feature type="region of interest" description="Disordered" evidence="1">
    <location>
        <begin position="61"/>
        <end position="100"/>
    </location>
</feature>
<dbReference type="InterPro" id="IPR012373">
    <property type="entry name" value="Ferrdict_sens_TM"/>
</dbReference>
<keyword evidence="2" id="KW-0472">Membrane</keyword>
<sequence>MKDDLRRLIYRTVDGTVTAEEFDRLQDAILEDDEVRDEYLDVVAMSQTLRHVSAVDSAARSLADSDEVRPPSTDTQTVSKKQGNTQTRTTPQTLAASQKKSPTMTKWRLAAVMTMAASMIVAVAIRYSIQQHNAGTLLDQRVTLRDDMQSQVREASVNYVARITNVSPEVVWGPDSSDSEFLLRKVEGDSIDVRKGLVELEYYSAAKIILHGPCKFVTSGANSGRLEEGRITGRVAGEHFHLTTPTATVVDLGTELAVSLNHIAETDVHVFNGKVEVSPDASGESSQPTVSLTEGMSARISDHGTIEPTVMGSTESFVREFPNSLRSDPAELSLVDVVCATSLFDNNLSTAIGPDTGDPDRRPWQTPTGPGHRFASGLQETRWHPFIDSVFIPWLNGIETEIDSSGTLVDLPQCTGRTWGPIWARRKINDVQLNYRVKDFWGTLTLGVVMERLSQCDSGMIGLHANVGVTIDLNAIRQLDRRPTRFVGVVANLDNSAIKEADAPEWLEANRFSADFRIFVDGELRDSRLDFTRADGELEMIVDLDPEDRFLTFVSTDADSFDGFDHVVLIDPILETVAP</sequence>
<dbReference type="InterPro" id="IPR038637">
    <property type="entry name" value="NPCBM_sf"/>
</dbReference>
<evidence type="ECO:0008006" key="5">
    <source>
        <dbReference type="Google" id="ProtNLM"/>
    </source>
</evidence>
<accession>M5U4R2</accession>
<dbReference type="AlphaFoldDB" id="M5U4R2"/>
<dbReference type="PATRIC" id="fig|1263870.3.peg.2280"/>
<feature type="compositionally biased region" description="Polar residues" evidence="1">
    <location>
        <begin position="72"/>
        <end position="100"/>
    </location>
</feature>
<dbReference type="OrthoDB" id="265762at2"/>
<dbReference type="PANTHER" id="PTHR30273">
    <property type="entry name" value="PERIPLASMIC SIGNAL SENSOR AND SIGMA FACTOR ACTIVATOR FECR-RELATED"/>
    <property type="match status" value="1"/>
</dbReference>
<keyword evidence="2" id="KW-0812">Transmembrane</keyword>
<reference evidence="3 4" key="1">
    <citation type="journal article" date="2013" name="Mar. Genomics">
        <title>Expression of sulfatases in Rhodopirellula baltica and the diversity of sulfatases in the genus Rhodopirellula.</title>
        <authorList>
            <person name="Wegner C.E."/>
            <person name="Richter-Heitmann T."/>
            <person name="Klindworth A."/>
            <person name="Klockow C."/>
            <person name="Richter M."/>
            <person name="Achstetter T."/>
            <person name="Glockner F.O."/>
            <person name="Harder J."/>
        </authorList>
    </citation>
    <scope>NUCLEOTIDE SEQUENCE [LARGE SCALE GENOMIC DNA]</scope>
    <source>
        <strain evidence="3 4">SM41</strain>
    </source>
</reference>
<evidence type="ECO:0000256" key="1">
    <source>
        <dbReference type="SAM" id="MobiDB-lite"/>
    </source>
</evidence>